<dbReference type="Pfam" id="PF00001">
    <property type="entry name" value="7tm_1"/>
    <property type="match status" value="2"/>
</dbReference>
<evidence type="ECO:0000313" key="12">
    <source>
        <dbReference type="Proteomes" id="UP000663829"/>
    </source>
</evidence>
<dbReference type="GO" id="GO:0004930">
    <property type="term" value="F:G protein-coupled receptor activity"/>
    <property type="evidence" value="ECO:0007669"/>
    <property type="project" value="UniProtKB-KW"/>
</dbReference>
<evidence type="ECO:0000256" key="1">
    <source>
        <dbReference type="ARBA" id="ARBA00004141"/>
    </source>
</evidence>
<dbReference type="AlphaFoldDB" id="A0A813QUM0"/>
<evidence type="ECO:0000313" key="10">
    <source>
        <dbReference type="EMBL" id="CAF0773218.1"/>
    </source>
</evidence>
<feature type="transmembrane region" description="Helical" evidence="8">
    <location>
        <begin position="302"/>
        <end position="326"/>
    </location>
</feature>
<evidence type="ECO:0000256" key="3">
    <source>
        <dbReference type="ARBA" id="ARBA00022989"/>
    </source>
</evidence>
<gene>
    <name evidence="10" type="ORF">GPM918_LOCUS2046</name>
    <name evidence="11" type="ORF">SRO942_LOCUS2046</name>
</gene>
<dbReference type="OrthoDB" id="9990906at2759"/>
<dbReference type="GO" id="GO:0005886">
    <property type="term" value="C:plasma membrane"/>
    <property type="evidence" value="ECO:0007669"/>
    <property type="project" value="TreeGrafter"/>
</dbReference>
<evidence type="ECO:0000256" key="7">
    <source>
        <dbReference type="ARBA" id="ARBA00023224"/>
    </source>
</evidence>
<protein>
    <recommendedName>
        <fullName evidence="9">G-protein coupled receptors family 1 profile domain-containing protein</fullName>
    </recommendedName>
</protein>
<dbReference type="InterPro" id="IPR000276">
    <property type="entry name" value="GPCR_Rhodpsn"/>
</dbReference>
<feature type="transmembrane region" description="Helical" evidence="8">
    <location>
        <begin position="382"/>
        <end position="404"/>
    </location>
</feature>
<evidence type="ECO:0000256" key="2">
    <source>
        <dbReference type="ARBA" id="ARBA00022692"/>
    </source>
</evidence>
<dbReference type="Gene3D" id="1.20.1070.10">
    <property type="entry name" value="Rhodopsin 7-helix transmembrane proteins"/>
    <property type="match status" value="2"/>
</dbReference>
<feature type="transmembrane region" description="Helical" evidence="8">
    <location>
        <begin position="72"/>
        <end position="93"/>
    </location>
</feature>
<keyword evidence="4" id="KW-0297">G-protein coupled receptor</keyword>
<feature type="transmembrane region" description="Helical" evidence="8">
    <location>
        <begin position="347"/>
        <end position="370"/>
    </location>
</feature>
<accession>A0A813QUM0</accession>
<keyword evidence="12" id="KW-1185">Reference proteome</keyword>
<evidence type="ECO:0000256" key="4">
    <source>
        <dbReference type="ARBA" id="ARBA00023040"/>
    </source>
</evidence>
<feature type="domain" description="G-protein coupled receptors family 1 profile" evidence="9">
    <location>
        <begin position="51"/>
        <end position="402"/>
    </location>
</feature>
<keyword evidence="3 8" id="KW-1133">Transmembrane helix</keyword>
<dbReference type="Proteomes" id="UP000681722">
    <property type="component" value="Unassembled WGS sequence"/>
</dbReference>
<comment type="caution">
    <text evidence="10">The sequence shown here is derived from an EMBL/GenBank/DDBJ whole genome shotgun (WGS) entry which is preliminary data.</text>
</comment>
<evidence type="ECO:0000256" key="5">
    <source>
        <dbReference type="ARBA" id="ARBA00023136"/>
    </source>
</evidence>
<name>A0A813QUM0_9BILA</name>
<dbReference type="PROSITE" id="PS50262">
    <property type="entry name" value="G_PROTEIN_RECEP_F1_2"/>
    <property type="match status" value="1"/>
</dbReference>
<evidence type="ECO:0000256" key="6">
    <source>
        <dbReference type="ARBA" id="ARBA00023170"/>
    </source>
</evidence>
<dbReference type="EMBL" id="CAJNOQ010000213">
    <property type="protein sequence ID" value="CAF0773218.1"/>
    <property type="molecule type" value="Genomic_DNA"/>
</dbReference>
<reference evidence="10" key="1">
    <citation type="submission" date="2021-02" db="EMBL/GenBank/DDBJ databases">
        <authorList>
            <person name="Nowell W R."/>
        </authorList>
    </citation>
    <scope>NUCLEOTIDE SEQUENCE</scope>
</reference>
<feature type="transmembrane region" description="Helical" evidence="8">
    <location>
        <begin position="153"/>
        <end position="173"/>
    </location>
</feature>
<dbReference type="InterPro" id="IPR017452">
    <property type="entry name" value="GPCR_Rhodpsn_7TM"/>
</dbReference>
<dbReference type="PANTHER" id="PTHR24243:SF230">
    <property type="entry name" value="G-PROTEIN COUPLED RECEPTORS FAMILY 1 PROFILE DOMAIN-CONTAINING PROTEIN"/>
    <property type="match status" value="1"/>
</dbReference>
<dbReference type="EMBL" id="CAJOBC010000213">
    <property type="protein sequence ID" value="CAF3555547.1"/>
    <property type="molecule type" value="Genomic_DNA"/>
</dbReference>
<dbReference type="PRINTS" id="PR00237">
    <property type="entry name" value="GPCRRHODOPSN"/>
</dbReference>
<keyword evidence="2 8" id="KW-0812">Transmembrane</keyword>
<feature type="transmembrane region" description="Helical" evidence="8">
    <location>
        <begin position="113"/>
        <end position="132"/>
    </location>
</feature>
<proteinExistence type="predicted"/>
<evidence type="ECO:0000256" key="8">
    <source>
        <dbReference type="SAM" id="Phobius"/>
    </source>
</evidence>
<keyword evidence="6" id="KW-0675">Receptor</keyword>
<comment type="subcellular location">
    <subcellularLocation>
        <location evidence="1">Membrane</location>
        <topology evidence="1">Multi-pass membrane protein</topology>
    </subcellularLocation>
</comment>
<evidence type="ECO:0000259" key="9">
    <source>
        <dbReference type="PROSITE" id="PS50262"/>
    </source>
</evidence>
<dbReference type="SUPFAM" id="SSF81321">
    <property type="entry name" value="Family A G protein-coupled receptor-like"/>
    <property type="match status" value="2"/>
</dbReference>
<sequence length="438" mass="50389">MVRSLASIPEQKATFSRQLLMTYIIDEEKNSKFLKTERNNFSCTFNILHLGNSLSFVVFTQKQLRTYSTFRYLAYLAIIDLCVLYCGLGHIILRDYFKFDIRTSHLVMCKLHTFLTYITTQLSSWILALVSIDRAVACSLMQKRFCKAQSADRIFVGMCLAVAIINSHILFFMGEKRTIYTLQSTTTSSSILSAVRTTGRYNSTSGQIRSKSLPSFTHYYRQSKQSITTISTVIRKSSSTVTKTFSNSIISGQNLNLIIKANPIINNSSPSQIELGRIIHCTHNTSDFYFKFFEKPYNVIDLFSYVLIPFIIMTICSIIVAYRLFYSLRNTTLKGKTRKTTRRARQISYMLLTLNLVFVLLLAPVVLAQVFQDLHQEYRYRLFNSITLVLSYSNHALNFILYGITSPQFRLTFRHLLGIHSVQYHHNGPPGFYTSTVF</sequence>
<dbReference type="PANTHER" id="PTHR24243">
    <property type="entry name" value="G-PROTEIN COUPLED RECEPTOR"/>
    <property type="match status" value="1"/>
</dbReference>
<dbReference type="Proteomes" id="UP000663829">
    <property type="component" value="Unassembled WGS sequence"/>
</dbReference>
<keyword evidence="5 8" id="KW-0472">Membrane</keyword>
<organism evidence="10 12">
    <name type="scientific">Didymodactylos carnosus</name>
    <dbReference type="NCBI Taxonomy" id="1234261"/>
    <lineage>
        <taxon>Eukaryota</taxon>
        <taxon>Metazoa</taxon>
        <taxon>Spiralia</taxon>
        <taxon>Gnathifera</taxon>
        <taxon>Rotifera</taxon>
        <taxon>Eurotatoria</taxon>
        <taxon>Bdelloidea</taxon>
        <taxon>Philodinida</taxon>
        <taxon>Philodinidae</taxon>
        <taxon>Didymodactylos</taxon>
    </lineage>
</organism>
<keyword evidence="7" id="KW-0807">Transducer</keyword>
<evidence type="ECO:0000313" key="11">
    <source>
        <dbReference type="EMBL" id="CAF3555547.1"/>
    </source>
</evidence>